<protein>
    <submittedName>
        <fullName evidence="2">Uncharacterized protein</fullName>
    </submittedName>
</protein>
<evidence type="ECO:0000256" key="1">
    <source>
        <dbReference type="SAM" id="MobiDB-lite"/>
    </source>
</evidence>
<feature type="compositionally biased region" description="Gly residues" evidence="1">
    <location>
        <begin position="307"/>
        <end position="332"/>
    </location>
</feature>
<dbReference type="EMBL" id="FNHL01000001">
    <property type="protein sequence ID" value="SDL95029.1"/>
    <property type="molecule type" value="Genomic_DNA"/>
</dbReference>
<name>A0A1G9P8E7_9EURY</name>
<gene>
    <name evidence="2" type="ORF">SAMN04487949_0281</name>
</gene>
<proteinExistence type="predicted"/>
<keyword evidence="3" id="KW-1185">Reference proteome</keyword>
<dbReference type="STRING" id="660521.SAMN04487949_0281"/>
<dbReference type="RefSeq" id="WP_244509873.1">
    <property type="nucleotide sequence ID" value="NZ_FNHL01000001.1"/>
</dbReference>
<feature type="compositionally biased region" description="Basic and acidic residues" evidence="1">
    <location>
        <begin position="248"/>
        <end position="282"/>
    </location>
</feature>
<organism evidence="2 3">
    <name type="scientific">Halogranum gelatinilyticum</name>
    <dbReference type="NCBI Taxonomy" id="660521"/>
    <lineage>
        <taxon>Archaea</taxon>
        <taxon>Methanobacteriati</taxon>
        <taxon>Methanobacteriota</taxon>
        <taxon>Stenosarchaea group</taxon>
        <taxon>Halobacteria</taxon>
        <taxon>Halobacteriales</taxon>
        <taxon>Haloferacaceae</taxon>
    </lineage>
</organism>
<reference evidence="3" key="1">
    <citation type="submission" date="2016-10" db="EMBL/GenBank/DDBJ databases">
        <authorList>
            <person name="Varghese N."/>
            <person name="Submissions S."/>
        </authorList>
    </citation>
    <scope>NUCLEOTIDE SEQUENCE [LARGE SCALE GENOMIC DNA]</scope>
    <source>
        <strain evidence="3">CGMCC 1.10119</strain>
    </source>
</reference>
<sequence length="332" mass="33741">MRATKPLAALFAAFLVVTAGVSFAGAVAADAPLDVAANQQLDTGDAVVSVSQDGTAVADATVTVETEAPYAGNGTYATDANGTITLPNPNETVTANLTVTKSGQQTVETVELVPLNDSLAVNVTANDDRSATVSVTQYGTDVENATVNVTADGNYSGTGEYETDENGTVTLPAPNETVTVDVTATADDETAETTATLEAEGEADEPMNFGQRVSSFVHGLLGDEDREGGIGQQVSEFAKENNPGKGNGLDKETGRPDHAGDKDKDKDTGKPAHAGGPDKTDDGDNEDDPDAQSTDEDEDEEEDSGNGNAGNGNGNGNAGSNPGNGNGNAKGR</sequence>
<dbReference type="AlphaFoldDB" id="A0A1G9P8E7"/>
<feature type="compositionally biased region" description="Acidic residues" evidence="1">
    <location>
        <begin position="283"/>
        <end position="304"/>
    </location>
</feature>
<feature type="region of interest" description="Disordered" evidence="1">
    <location>
        <begin position="236"/>
        <end position="332"/>
    </location>
</feature>
<evidence type="ECO:0000313" key="2">
    <source>
        <dbReference type="EMBL" id="SDL95029.1"/>
    </source>
</evidence>
<dbReference type="Proteomes" id="UP000199451">
    <property type="component" value="Unassembled WGS sequence"/>
</dbReference>
<evidence type="ECO:0000313" key="3">
    <source>
        <dbReference type="Proteomes" id="UP000199451"/>
    </source>
</evidence>
<accession>A0A1G9P8E7</accession>